<dbReference type="AlphaFoldDB" id="A0A3N0Y725"/>
<dbReference type="SMART" id="SM00060">
    <property type="entry name" value="FN3"/>
    <property type="match status" value="1"/>
</dbReference>
<keyword evidence="5" id="KW-1185">Reference proteome</keyword>
<dbReference type="SUPFAM" id="SSF49265">
    <property type="entry name" value="Fibronectin type III"/>
    <property type="match status" value="1"/>
</dbReference>
<organism evidence="4 5">
    <name type="scientific">Anabarilius grahami</name>
    <name type="common">Kanglang fish</name>
    <name type="synonym">Barilius grahami</name>
    <dbReference type="NCBI Taxonomy" id="495550"/>
    <lineage>
        <taxon>Eukaryota</taxon>
        <taxon>Metazoa</taxon>
        <taxon>Chordata</taxon>
        <taxon>Craniata</taxon>
        <taxon>Vertebrata</taxon>
        <taxon>Euteleostomi</taxon>
        <taxon>Actinopterygii</taxon>
        <taxon>Neopterygii</taxon>
        <taxon>Teleostei</taxon>
        <taxon>Ostariophysi</taxon>
        <taxon>Cypriniformes</taxon>
        <taxon>Xenocyprididae</taxon>
        <taxon>Xenocypridinae</taxon>
        <taxon>Xenocypridinae incertae sedis</taxon>
        <taxon>Anabarilius</taxon>
    </lineage>
</organism>
<evidence type="ECO:0000259" key="3">
    <source>
        <dbReference type="PROSITE" id="PS50853"/>
    </source>
</evidence>
<dbReference type="Gene3D" id="2.60.40.10">
    <property type="entry name" value="Immunoglobulins"/>
    <property type="match status" value="1"/>
</dbReference>
<feature type="compositionally biased region" description="Basic and acidic residues" evidence="1">
    <location>
        <begin position="135"/>
        <end position="147"/>
    </location>
</feature>
<feature type="signal peptide" evidence="2">
    <location>
        <begin position="1"/>
        <end position="22"/>
    </location>
</feature>
<evidence type="ECO:0000313" key="4">
    <source>
        <dbReference type="EMBL" id="ROL41588.1"/>
    </source>
</evidence>
<gene>
    <name evidence="4" type="ORF">DPX16_6986</name>
</gene>
<reference evidence="4 5" key="1">
    <citation type="submission" date="2018-10" db="EMBL/GenBank/DDBJ databases">
        <title>Genome assembly for a Yunnan-Guizhou Plateau 3E fish, Anabarilius grahami (Regan), and its evolutionary and genetic applications.</title>
        <authorList>
            <person name="Jiang W."/>
        </authorList>
    </citation>
    <scope>NUCLEOTIDE SEQUENCE [LARGE SCALE GENOMIC DNA]</scope>
    <source>
        <strain evidence="4">AG-KIZ</strain>
        <tissue evidence="4">Muscle</tissue>
    </source>
</reference>
<evidence type="ECO:0000313" key="5">
    <source>
        <dbReference type="Proteomes" id="UP000281406"/>
    </source>
</evidence>
<proteinExistence type="predicted"/>
<protein>
    <submittedName>
        <fullName evidence="4">Usherin</fullName>
    </submittedName>
</protein>
<dbReference type="InterPro" id="IPR036116">
    <property type="entry name" value="FN3_sf"/>
</dbReference>
<accession>A0A3N0Y725</accession>
<dbReference type="OrthoDB" id="8948656at2759"/>
<name>A0A3N0Y725_ANAGA</name>
<dbReference type="InterPro" id="IPR013783">
    <property type="entry name" value="Ig-like_fold"/>
</dbReference>
<feature type="region of interest" description="Disordered" evidence="1">
    <location>
        <begin position="125"/>
        <end position="157"/>
    </location>
</feature>
<dbReference type="PROSITE" id="PS50853">
    <property type="entry name" value="FN3"/>
    <property type="match status" value="1"/>
</dbReference>
<sequence>MFFSICCTVQVFSLLHFTSVSSPHTAPDGLLPPRLAAATPTSLQVAWAAPARHNAPGPLRYRLQMRTSASPQVHQLMDDETTIFSHMVKELEPFTEYHFRLLVSNSHGETSSPWVSLFTEQDSGSSVRLVPQRRAGVERESERERASGQRSLVKGTPLPHDLAGVILD</sequence>
<dbReference type="Proteomes" id="UP000281406">
    <property type="component" value="Unassembled WGS sequence"/>
</dbReference>
<feature type="domain" description="Fibronectin type-III" evidence="3">
    <location>
        <begin position="29"/>
        <end position="126"/>
    </location>
</feature>
<comment type="caution">
    <text evidence="4">The sequence shown here is derived from an EMBL/GenBank/DDBJ whole genome shotgun (WGS) entry which is preliminary data.</text>
</comment>
<feature type="chain" id="PRO_5018242259" evidence="2">
    <location>
        <begin position="23"/>
        <end position="168"/>
    </location>
</feature>
<evidence type="ECO:0000256" key="2">
    <source>
        <dbReference type="SAM" id="SignalP"/>
    </source>
</evidence>
<dbReference type="EMBL" id="RJVU01051648">
    <property type="protein sequence ID" value="ROL41588.1"/>
    <property type="molecule type" value="Genomic_DNA"/>
</dbReference>
<keyword evidence="2" id="KW-0732">Signal</keyword>
<dbReference type="CDD" id="cd00063">
    <property type="entry name" value="FN3"/>
    <property type="match status" value="1"/>
</dbReference>
<evidence type="ECO:0000256" key="1">
    <source>
        <dbReference type="SAM" id="MobiDB-lite"/>
    </source>
</evidence>
<dbReference type="InterPro" id="IPR003961">
    <property type="entry name" value="FN3_dom"/>
</dbReference>
<dbReference type="Pfam" id="PF00041">
    <property type="entry name" value="fn3"/>
    <property type="match status" value="1"/>
</dbReference>